<dbReference type="Proteomes" id="UP000004757">
    <property type="component" value="Unassembled WGS sequence"/>
</dbReference>
<protein>
    <recommendedName>
        <fullName evidence="5">Periplasmic binding protein domain-containing protein</fullName>
    </recommendedName>
</protein>
<evidence type="ECO:0000256" key="3">
    <source>
        <dbReference type="SAM" id="MobiDB-lite"/>
    </source>
</evidence>
<evidence type="ECO:0000313" key="7">
    <source>
        <dbReference type="Proteomes" id="UP000004757"/>
    </source>
</evidence>
<organism evidence="6 7">
    <name type="scientific">Mycoplasmopsis alligatoris A21JP2</name>
    <dbReference type="NCBI Taxonomy" id="747682"/>
    <lineage>
        <taxon>Bacteria</taxon>
        <taxon>Bacillati</taxon>
        <taxon>Mycoplasmatota</taxon>
        <taxon>Mycoplasmoidales</taxon>
        <taxon>Metamycoplasmataceae</taxon>
        <taxon>Mycoplasmopsis</taxon>
    </lineage>
</organism>
<reference evidence="6 7" key="1">
    <citation type="submission" date="2010-03" db="EMBL/GenBank/DDBJ databases">
        <authorList>
            <person name="Glass J.I."/>
            <person name="Benders G.A."/>
            <person name="Durkin A.S."/>
            <person name="Farmerie W.G."/>
            <person name="Hlavinka K."/>
            <person name="Hostetler J."/>
            <person name="Jackson J."/>
            <person name="May M.A."/>
            <person name="Miller R.H."/>
            <person name="Paralanov V."/>
            <person name="Radune D."/>
            <person name="Szczypinski B."/>
            <person name="Brown D.R."/>
        </authorList>
    </citation>
    <scope>NUCLEOTIDE SEQUENCE [LARGE SCALE GENOMIC DNA]</scope>
    <source>
        <strain evidence="6 7">A21JP2</strain>
    </source>
</reference>
<dbReference type="InterPro" id="IPR025997">
    <property type="entry name" value="SBP_2_dom"/>
</dbReference>
<keyword evidence="7" id="KW-1185">Reference proteome</keyword>
<sequence length="399" mass="42567">MRTKKLLITLGALSAITLAGAIAVSCGTSSTAKSASNTTTPTTAQSPRVAISDPDNPRWLKAQKELLAAFDSHKIGAVSSIVKDQTQQNSFIDSAVAGGTKGLIIGAVDGNTVSGSVTAAAGKGVKVVAYDRLISGTDKYDWYTTFDNSNVGELQGLYLLSGIYKKMDAPFKTMEEAVAHATANKLSEESFVYTLGGGPSDNNSSLFYGGAKKVIDAVMKVDSNLKFARNNESFEVAAVDNWDYSKAQSGTQTFLTSFAKKDKIVAVLAPNDGMANAAITALKQLKLDTSKISITGQDFNDDAIMHIKAGDQLMTIYKPDSSLAKVAVAILKEIMKEENASKTPEQVFELVKASLPDDLKTMVTLDKTQYKSTDTHNINTIILTPTVVTKTNISQYEGK</sequence>
<dbReference type="InterPro" id="IPR050555">
    <property type="entry name" value="Bact_Solute-Bind_Prot2"/>
</dbReference>
<gene>
    <name evidence="6" type="ORF">MALL_0307</name>
</gene>
<feature type="chain" id="PRO_5003067226" description="Periplasmic binding protein domain-containing protein" evidence="4">
    <location>
        <begin position="22"/>
        <end position="399"/>
    </location>
</feature>
<feature type="domain" description="Periplasmic binding protein" evidence="5">
    <location>
        <begin position="52"/>
        <end position="337"/>
    </location>
</feature>
<dbReference type="PROSITE" id="PS51257">
    <property type="entry name" value="PROKAR_LIPOPROTEIN"/>
    <property type="match status" value="1"/>
</dbReference>
<dbReference type="InterPro" id="IPR028082">
    <property type="entry name" value="Peripla_BP_I"/>
</dbReference>
<keyword evidence="2 4" id="KW-0732">Signal</keyword>
<evidence type="ECO:0000256" key="2">
    <source>
        <dbReference type="ARBA" id="ARBA00022729"/>
    </source>
</evidence>
<dbReference type="GO" id="GO:0030246">
    <property type="term" value="F:carbohydrate binding"/>
    <property type="evidence" value="ECO:0007669"/>
    <property type="project" value="TreeGrafter"/>
</dbReference>
<dbReference type="AlphaFoldDB" id="D4XWW6"/>
<dbReference type="STRING" id="747682.MALL_0307"/>
<dbReference type="EMBL" id="ADNC01000027">
    <property type="protein sequence ID" value="EFF41231.1"/>
    <property type="molecule type" value="Genomic_DNA"/>
</dbReference>
<name>D4XWW6_9BACT</name>
<accession>D4XWW6</accession>
<evidence type="ECO:0000259" key="5">
    <source>
        <dbReference type="Pfam" id="PF13407"/>
    </source>
</evidence>
<dbReference type="GO" id="GO:0030288">
    <property type="term" value="C:outer membrane-bounded periplasmic space"/>
    <property type="evidence" value="ECO:0007669"/>
    <property type="project" value="TreeGrafter"/>
</dbReference>
<dbReference type="PANTHER" id="PTHR30036">
    <property type="entry name" value="D-XYLOSE-BINDING PERIPLASMIC PROTEIN"/>
    <property type="match status" value="1"/>
</dbReference>
<comment type="caution">
    <text evidence="6">The sequence shown here is derived from an EMBL/GenBank/DDBJ whole genome shotgun (WGS) entry which is preliminary data.</text>
</comment>
<dbReference type="SUPFAM" id="SSF53822">
    <property type="entry name" value="Periplasmic binding protein-like I"/>
    <property type="match status" value="1"/>
</dbReference>
<proteinExistence type="predicted"/>
<dbReference type="eggNOG" id="COG4213">
    <property type="taxonomic scope" value="Bacteria"/>
</dbReference>
<dbReference type="OrthoDB" id="9769193at2"/>
<comment type="subcellular location">
    <subcellularLocation>
        <location evidence="1">Cell envelope</location>
    </subcellularLocation>
</comment>
<feature type="region of interest" description="Disordered" evidence="3">
    <location>
        <begin position="30"/>
        <end position="55"/>
    </location>
</feature>
<evidence type="ECO:0000313" key="6">
    <source>
        <dbReference type="EMBL" id="EFF41231.1"/>
    </source>
</evidence>
<feature type="signal peptide" evidence="4">
    <location>
        <begin position="1"/>
        <end position="21"/>
    </location>
</feature>
<dbReference type="Gene3D" id="3.40.50.2300">
    <property type="match status" value="2"/>
</dbReference>
<dbReference type="RefSeq" id="WP_005683851.1">
    <property type="nucleotide sequence ID" value="NZ_ADNC01000027.1"/>
</dbReference>
<feature type="compositionally biased region" description="Low complexity" evidence="3">
    <location>
        <begin position="30"/>
        <end position="46"/>
    </location>
</feature>
<evidence type="ECO:0000256" key="1">
    <source>
        <dbReference type="ARBA" id="ARBA00004196"/>
    </source>
</evidence>
<dbReference type="Pfam" id="PF13407">
    <property type="entry name" value="Peripla_BP_4"/>
    <property type="match status" value="1"/>
</dbReference>
<dbReference type="PANTHER" id="PTHR30036:SF1">
    <property type="entry name" value="D-XYLOSE-BINDING PERIPLASMIC PROTEIN"/>
    <property type="match status" value="1"/>
</dbReference>
<evidence type="ECO:0000256" key="4">
    <source>
        <dbReference type="SAM" id="SignalP"/>
    </source>
</evidence>